<keyword evidence="5" id="KW-0547">Nucleotide-binding</keyword>
<dbReference type="SUPFAM" id="SSF52540">
    <property type="entry name" value="P-loop containing nucleoside triphosphate hydrolases"/>
    <property type="match status" value="2"/>
</dbReference>
<keyword evidence="3" id="KW-0813">Transport</keyword>
<dbReference type="CDD" id="cd03257">
    <property type="entry name" value="ABC_NikE_OppD_transporters"/>
    <property type="match status" value="2"/>
</dbReference>
<evidence type="ECO:0000256" key="4">
    <source>
        <dbReference type="ARBA" id="ARBA00022475"/>
    </source>
</evidence>
<dbReference type="GO" id="GO:0016887">
    <property type="term" value="F:ATP hydrolysis activity"/>
    <property type="evidence" value="ECO:0007669"/>
    <property type="project" value="InterPro"/>
</dbReference>
<feature type="domain" description="ABC transporter" evidence="8">
    <location>
        <begin position="25"/>
        <end position="276"/>
    </location>
</feature>
<gene>
    <name evidence="9" type="ORF">G6M46_05935</name>
</gene>
<dbReference type="GO" id="GO:0005886">
    <property type="term" value="C:plasma membrane"/>
    <property type="evidence" value="ECO:0007669"/>
    <property type="project" value="UniProtKB-SubCell"/>
</dbReference>
<dbReference type="PROSITE" id="PS00211">
    <property type="entry name" value="ABC_TRANSPORTER_1"/>
    <property type="match status" value="2"/>
</dbReference>
<proteinExistence type="inferred from homology"/>
<dbReference type="Pfam" id="PF08352">
    <property type="entry name" value="oligo_HPY"/>
    <property type="match status" value="2"/>
</dbReference>
<comment type="subcellular location">
    <subcellularLocation>
        <location evidence="1">Cell inner membrane</location>
        <topology evidence="1">Peripheral membrane protein</topology>
    </subcellularLocation>
</comment>
<dbReference type="GO" id="GO:0005524">
    <property type="term" value="F:ATP binding"/>
    <property type="evidence" value="ECO:0007669"/>
    <property type="project" value="UniProtKB-KW"/>
</dbReference>
<evidence type="ECO:0000256" key="2">
    <source>
        <dbReference type="ARBA" id="ARBA00005417"/>
    </source>
</evidence>
<protein>
    <submittedName>
        <fullName evidence="9">ABC transporter ATP-binding protein</fullName>
    </submittedName>
</protein>
<accession>A0AA44J852</accession>
<dbReference type="AlphaFoldDB" id="A0AA44J852"/>
<evidence type="ECO:0000313" key="9">
    <source>
        <dbReference type="EMBL" id="NTC27703.1"/>
    </source>
</evidence>
<sequence>MVAVQNTYAPAIRFDTDNRNDQAIIDARNIAVTFKVEHGTVEAVKDISFQLYRGETIAIVGESGSGKSVTARTIMGLLTKRASVSKTATVRFNGDDILKFSSRQRRALRGNRISMIFQEPMSSLNPIYTIGSQIVEAIRVHSKLSRKQAEARALDLLRQVQIPEPEARLKQYPHQLSGGQRQRVMIAMALSNDPDVLIADEPTTALDVTVQAQILNLIRDLQKKRGMAVVLITHDLTIVKQFSDYVYVMQHGEMREHNTTERLFAAPKHPYTRKLLASEPHGTAKPLPENSGVLLTANGVRVSFIMRYGGLFKPELKELVAVDDLGLALKRHETLGIVGESGSGKTTFGQSLLRLNEPVAGEVIFDGERVDGRSRSQMRPLRSRMQVVFQDPFASLNPRMTIGQIIEEGLVINGLGKTKAERLERVRDALEAAGMPGNILSRFPHEFSGGQRQRIAIARAVALEPEFILLDEPTSALDLSVQAQIIDLLRKLQDERGLSYLFISHDLKVVRALCHRVIVMQRGRIVEEGPVEEVLNRPKTEYTQRLVRAAFEIA</sequence>
<dbReference type="Proteomes" id="UP000702952">
    <property type="component" value="Unassembled WGS sequence"/>
</dbReference>
<dbReference type="EMBL" id="JAAMAY010000006">
    <property type="protein sequence ID" value="NTC27703.1"/>
    <property type="molecule type" value="Genomic_DNA"/>
</dbReference>
<feature type="domain" description="ABC transporter" evidence="8">
    <location>
        <begin position="306"/>
        <end position="547"/>
    </location>
</feature>
<dbReference type="GO" id="GO:0015833">
    <property type="term" value="P:peptide transport"/>
    <property type="evidence" value="ECO:0007669"/>
    <property type="project" value="InterPro"/>
</dbReference>
<evidence type="ECO:0000256" key="6">
    <source>
        <dbReference type="ARBA" id="ARBA00022840"/>
    </source>
</evidence>
<name>A0AA44J852_AGRTU</name>
<dbReference type="GO" id="GO:0055085">
    <property type="term" value="P:transmembrane transport"/>
    <property type="evidence" value="ECO:0007669"/>
    <property type="project" value="UniProtKB-ARBA"/>
</dbReference>
<reference evidence="9" key="1">
    <citation type="journal article" date="2020" name="Science">
        <title>Unexpected conservation and global transmission of agrobacterial virulence plasmids.</title>
        <authorList>
            <person name="Weisberg A.J."/>
            <person name="Davis E.W. 2nd"/>
            <person name="Tabima J."/>
            <person name="Belcher M.S."/>
            <person name="Miller M."/>
            <person name="Kuo C.H."/>
            <person name="Loper J.E."/>
            <person name="Grunwald N.J."/>
            <person name="Putnam M.L."/>
            <person name="Chang J.H."/>
        </authorList>
    </citation>
    <scope>NUCLEOTIDE SEQUENCE</scope>
    <source>
        <strain evidence="9">17-1853-1a</strain>
    </source>
</reference>
<dbReference type="RefSeq" id="WP_065660311.1">
    <property type="nucleotide sequence ID" value="NZ_CP048523.1"/>
</dbReference>
<keyword evidence="7" id="KW-0472">Membrane</keyword>
<dbReference type="SMART" id="SM00382">
    <property type="entry name" value="AAA"/>
    <property type="match status" value="2"/>
</dbReference>
<dbReference type="InterPro" id="IPR003439">
    <property type="entry name" value="ABC_transporter-like_ATP-bd"/>
</dbReference>
<dbReference type="InterPro" id="IPR003593">
    <property type="entry name" value="AAA+_ATPase"/>
</dbReference>
<keyword evidence="6 9" id="KW-0067">ATP-binding</keyword>
<evidence type="ECO:0000256" key="3">
    <source>
        <dbReference type="ARBA" id="ARBA00022448"/>
    </source>
</evidence>
<dbReference type="NCBIfam" id="NF008453">
    <property type="entry name" value="PRK11308.1"/>
    <property type="match status" value="2"/>
</dbReference>
<dbReference type="InterPro" id="IPR027417">
    <property type="entry name" value="P-loop_NTPase"/>
</dbReference>
<evidence type="ECO:0000256" key="7">
    <source>
        <dbReference type="ARBA" id="ARBA00023136"/>
    </source>
</evidence>
<comment type="caution">
    <text evidence="9">The sequence shown here is derived from an EMBL/GenBank/DDBJ whole genome shotgun (WGS) entry which is preliminary data.</text>
</comment>
<dbReference type="PANTHER" id="PTHR43297">
    <property type="entry name" value="OLIGOPEPTIDE TRANSPORT ATP-BINDING PROTEIN APPD"/>
    <property type="match status" value="1"/>
</dbReference>
<evidence type="ECO:0000259" key="8">
    <source>
        <dbReference type="PROSITE" id="PS50893"/>
    </source>
</evidence>
<dbReference type="Gene3D" id="3.40.50.300">
    <property type="entry name" value="P-loop containing nucleotide triphosphate hydrolases"/>
    <property type="match status" value="2"/>
</dbReference>
<dbReference type="InterPro" id="IPR013563">
    <property type="entry name" value="Oligopep_ABC_C"/>
</dbReference>
<dbReference type="FunFam" id="3.40.50.300:FF:000016">
    <property type="entry name" value="Oligopeptide ABC transporter ATP-binding component"/>
    <property type="match status" value="1"/>
</dbReference>
<dbReference type="NCBIfam" id="NF007739">
    <property type="entry name" value="PRK10419.1"/>
    <property type="match status" value="2"/>
</dbReference>
<comment type="similarity">
    <text evidence="2">Belongs to the ABC transporter superfamily.</text>
</comment>
<keyword evidence="4" id="KW-1003">Cell membrane</keyword>
<dbReference type="Pfam" id="PF00005">
    <property type="entry name" value="ABC_tran"/>
    <property type="match status" value="2"/>
</dbReference>
<organism evidence="9 10">
    <name type="scientific">Agrobacterium tumefaciens</name>
    <dbReference type="NCBI Taxonomy" id="358"/>
    <lineage>
        <taxon>Bacteria</taxon>
        <taxon>Pseudomonadati</taxon>
        <taxon>Pseudomonadota</taxon>
        <taxon>Alphaproteobacteria</taxon>
        <taxon>Hyphomicrobiales</taxon>
        <taxon>Rhizobiaceae</taxon>
        <taxon>Rhizobium/Agrobacterium group</taxon>
        <taxon>Agrobacterium</taxon>
        <taxon>Agrobacterium tumefaciens complex</taxon>
    </lineage>
</organism>
<dbReference type="InterPro" id="IPR017871">
    <property type="entry name" value="ABC_transporter-like_CS"/>
</dbReference>
<dbReference type="PROSITE" id="PS50893">
    <property type="entry name" value="ABC_TRANSPORTER_2"/>
    <property type="match status" value="2"/>
</dbReference>
<evidence type="ECO:0000256" key="1">
    <source>
        <dbReference type="ARBA" id="ARBA00004417"/>
    </source>
</evidence>
<evidence type="ECO:0000256" key="5">
    <source>
        <dbReference type="ARBA" id="ARBA00022741"/>
    </source>
</evidence>
<dbReference type="InterPro" id="IPR050388">
    <property type="entry name" value="ABC_Ni/Peptide_Import"/>
</dbReference>
<dbReference type="PANTHER" id="PTHR43297:SF2">
    <property type="entry name" value="DIPEPTIDE TRANSPORT ATP-BINDING PROTEIN DPPD"/>
    <property type="match status" value="1"/>
</dbReference>
<evidence type="ECO:0000313" key="10">
    <source>
        <dbReference type="Proteomes" id="UP000702952"/>
    </source>
</evidence>